<gene>
    <name evidence="2" type="ORF">E2562_028000</name>
</gene>
<dbReference type="EMBL" id="SPHZ02000008">
    <property type="protein sequence ID" value="KAF0903585.1"/>
    <property type="molecule type" value="Genomic_DNA"/>
</dbReference>
<proteinExistence type="predicted"/>
<comment type="caution">
    <text evidence="2">The sequence shown here is derived from an EMBL/GenBank/DDBJ whole genome shotgun (WGS) entry which is preliminary data.</text>
</comment>
<evidence type="ECO:0000313" key="3">
    <source>
        <dbReference type="Proteomes" id="UP000479710"/>
    </source>
</evidence>
<keyword evidence="3" id="KW-1185">Reference proteome</keyword>
<evidence type="ECO:0000256" key="1">
    <source>
        <dbReference type="SAM" id="MobiDB-lite"/>
    </source>
</evidence>
<dbReference type="AlphaFoldDB" id="A0A6G1CSH7"/>
<feature type="region of interest" description="Disordered" evidence="1">
    <location>
        <begin position="1"/>
        <end position="25"/>
    </location>
</feature>
<protein>
    <submittedName>
        <fullName evidence="2">Uncharacterized protein</fullName>
    </submittedName>
</protein>
<name>A0A6G1CSH7_9ORYZ</name>
<accession>A0A6G1CSH7</accession>
<reference evidence="2 3" key="1">
    <citation type="submission" date="2019-11" db="EMBL/GenBank/DDBJ databases">
        <title>Whole genome sequence of Oryza granulata.</title>
        <authorList>
            <person name="Li W."/>
        </authorList>
    </citation>
    <scope>NUCLEOTIDE SEQUENCE [LARGE SCALE GENOMIC DNA]</scope>
    <source>
        <strain evidence="3">cv. Menghai</strain>
        <tissue evidence="2">Leaf</tissue>
    </source>
</reference>
<evidence type="ECO:0000313" key="2">
    <source>
        <dbReference type="EMBL" id="KAF0903585.1"/>
    </source>
</evidence>
<sequence length="60" mass="6676">MASCPVPCRPDASGRRSPDQATNMGIKSIEAIRSYQYPYTCRCRRSIEPIASAAGSVRRW</sequence>
<organism evidence="2 3">
    <name type="scientific">Oryza meyeriana var. granulata</name>
    <dbReference type="NCBI Taxonomy" id="110450"/>
    <lineage>
        <taxon>Eukaryota</taxon>
        <taxon>Viridiplantae</taxon>
        <taxon>Streptophyta</taxon>
        <taxon>Embryophyta</taxon>
        <taxon>Tracheophyta</taxon>
        <taxon>Spermatophyta</taxon>
        <taxon>Magnoliopsida</taxon>
        <taxon>Liliopsida</taxon>
        <taxon>Poales</taxon>
        <taxon>Poaceae</taxon>
        <taxon>BOP clade</taxon>
        <taxon>Oryzoideae</taxon>
        <taxon>Oryzeae</taxon>
        <taxon>Oryzinae</taxon>
        <taxon>Oryza</taxon>
        <taxon>Oryza meyeriana</taxon>
    </lineage>
</organism>
<dbReference type="Proteomes" id="UP000479710">
    <property type="component" value="Unassembled WGS sequence"/>
</dbReference>